<dbReference type="Pfam" id="PF21722">
    <property type="entry name" value="Gly_rich_2"/>
    <property type="match status" value="1"/>
</dbReference>
<gene>
    <name evidence="2" type="ORF">EZJ58_1832</name>
</gene>
<evidence type="ECO:0000313" key="2">
    <source>
        <dbReference type="EMBL" id="TCL03749.1"/>
    </source>
</evidence>
<protein>
    <recommendedName>
        <fullName evidence="1">Glycine-rich domain-containing protein</fullName>
    </recommendedName>
</protein>
<comment type="caution">
    <text evidence="2">The sequence shown here is derived from an EMBL/GenBank/DDBJ whole genome shotgun (WGS) entry which is preliminary data.</text>
</comment>
<evidence type="ECO:0000313" key="3">
    <source>
        <dbReference type="Proteomes" id="UP000294555"/>
    </source>
</evidence>
<proteinExistence type="predicted"/>
<organism evidence="2 3">
    <name type="scientific">Sodalis ligni</name>
    <dbReference type="NCBI Taxonomy" id="2697027"/>
    <lineage>
        <taxon>Bacteria</taxon>
        <taxon>Pseudomonadati</taxon>
        <taxon>Pseudomonadota</taxon>
        <taxon>Gammaproteobacteria</taxon>
        <taxon>Enterobacterales</taxon>
        <taxon>Bruguierivoracaceae</taxon>
        <taxon>Sodalis</taxon>
    </lineage>
</organism>
<dbReference type="AlphaFoldDB" id="A0A4R1NAQ1"/>
<feature type="domain" description="Glycine-rich" evidence="1">
    <location>
        <begin position="277"/>
        <end position="376"/>
    </location>
</feature>
<dbReference type="EMBL" id="SJOI01000001">
    <property type="protein sequence ID" value="TCL03749.1"/>
    <property type="molecule type" value="Genomic_DNA"/>
</dbReference>
<name>A0A4R1NAQ1_9GAMM</name>
<accession>A0A4R1NAQ1</accession>
<keyword evidence="3" id="KW-1185">Reference proteome</keyword>
<dbReference type="InterPro" id="IPR049304">
    <property type="entry name" value="Gly_rich_dom"/>
</dbReference>
<sequence length="418" mass="41139">MRSWNVHCNSYPRASLAARTATIAFNGAAPVPITAQGGAALQGNELTAGGEVVLLITGSGATLIGTTDGNLPVAPGTASRHAAALGQLNTASGLALKTANHLNEIATAGPVAQEDARTNIGAPAATDVLMSGNHLSEIEAAGPAAQASARTNIGAQQAGISLLTVNSLEEITAAGPAAQAAARTNIGAQQAGTSLQTENNLSEIAAAGTDAQASARDNLGITPAEGALLITNNLSEIAAAGPLAQAAAQSNLGLSGSGSNGRLLGYPMVIISSGTYDLLPGTNMMIAEIVGGGGGSGFVSAATSTSYQITQPGYPGSWAIIGLLKSQLSTAASNTIVITIGAGGSGGTSGSGSSGGKTIIDSSLAVAAGGQGSEISVSVASPFTHILRRTGFSPSVTVTSPAVIIENETLYNRYHDIF</sequence>
<dbReference type="Proteomes" id="UP000294555">
    <property type="component" value="Unassembled WGS sequence"/>
</dbReference>
<reference evidence="2 3" key="1">
    <citation type="submission" date="2019-02" db="EMBL/GenBank/DDBJ databases">
        <title>Investigation of anaerobic lignin degradation for improved lignocellulosic biofuels.</title>
        <authorList>
            <person name="Deangelis K."/>
        </authorList>
    </citation>
    <scope>NUCLEOTIDE SEQUENCE [LARGE SCALE GENOMIC DNA]</scope>
    <source>
        <strain evidence="2 3">159R</strain>
    </source>
</reference>
<evidence type="ECO:0000259" key="1">
    <source>
        <dbReference type="Pfam" id="PF21722"/>
    </source>
</evidence>